<keyword evidence="4" id="KW-1185">Reference proteome</keyword>
<feature type="coiled-coil region" evidence="1">
    <location>
        <begin position="64"/>
        <end position="112"/>
    </location>
</feature>
<reference evidence="3" key="1">
    <citation type="submission" date="2020-11" db="EMBL/GenBank/DDBJ databases">
        <authorList>
            <consortium name="DOE Joint Genome Institute"/>
            <person name="Ahrendt S."/>
            <person name="Riley R."/>
            <person name="Andreopoulos W."/>
            <person name="Labutti K."/>
            <person name="Pangilinan J."/>
            <person name="Ruiz-Duenas F.J."/>
            <person name="Barrasa J.M."/>
            <person name="Sanchez-Garcia M."/>
            <person name="Camarero S."/>
            <person name="Miyauchi S."/>
            <person name="Serrano A."/>
            <person name="Linde D."/>
            <person name="Babiker R."/>
            <person name="Drula E."/>
            <person name="Ayuso-Fernandez I."/>
            <person name="Pacheco R."/>
            <person name="Padilla G."/>
            <person name="Ferreira P."/>
            <person name="Barriuso J."/>
            <person name="Kellner H."/>
            <person name="Castanera R."/>
            <person name="Alfaro M."/>
            <person name="Ramirez L."/>
            <person name="Pisabarro A.G."/>
            <person name="Kuo A."/>
            <person name="Tritt A."/>
            <person name="Lipzen A."/>
            <person name="He G."/>
            <person name="Yan M."/>
            <person name="Ng V."/>
            <person name="Cullen D."/>
            <person name="Martin F."/>
            <person name="Rosso M.-N."/>
            <person name="Henrissat B."/>
            <person name="Hibbett D."/>
            <person name="Martinez A.T."/>
            <person name="Grigoriev I.V."/>
        </authorList>
    </citation>
    <scope>NUCLEOTIDE SEQUENCE</scope>
    <source>
        <strain evidence="3">CIRM-BRFM 674</strain>
    </source>
</reference>
<dbReference type="AlphaFoldDB" id="A0A9P5Z4J8"/>
<evidence type="ECO:0000256" key="2">
    <source>
        <dbReference type="SAM" id="MobiDB-lite"/>
    </source>
</evidence>
<sequence>MSSEHENAPVEQTGEPTGVDHLASSQVGHSTFKTLPDLPEIPTTDLSLDFSTFIDADTPEGQKIQKRASNVMKLAQENEKLKAELKAMTDRLEAAERAAERRREQLLRKEQHIMEEPSS</sequence>
<accession>A0A9P5Z4J8</accession>
<feature type="region of interest" description="Disordered" evidence="2">
    <location>
        <begin position="1"/>
        <end position="40"/>
    </location>
</feature>
<organism evidence="3 4">
    <name type="scientific">Pholiota conissans</name>
    <dbReference type="NCBI Taxonomy" id="109636"/>
    <lineage>
        <taxon>Eukaryota</taxon>
        <taxon>Fungi</taxon>
        <taxon>Dikarya</taxon>
        <taxon>Basidiomycota</taxon>
        <taxon>Agaricomycotina</taxon>
        <taxon>Agaricomycetes</taxon>
        <taxon>Agaricomycetidae</taxon>
        <taxon>Agaricales</taxon>
        <taxon>Agaricineae</taxon>
        <taxon>Strophariaceae</taxon>
        <taxon>Pholiota</taxon>
    </lineage>
</organism>
<feature type="compositionally biased region" description="Polar residues" evidence="2">
    <location>
        <begin position="23"/>
        <end position="33"/>
    </location>
</feature>
<dbReference type="OrthoDB" id="3254913at2759"/>
<dbReference type="EMBL" id="MU155200">
    <property type="protein sequence ID" value="KAF9480105.1"/>
    <property type="molecule type" value="Genomic_DNA"/>
</dbReference>
<evidence type="ECO:0000256" key="1">
    <source>
        <dbReference type="SAM" id="Coils"/>
    </source>
</evidence>
<evidence type="ECO:0000313" key="4">
    <source>
        <dbReference type="Proteomes" id="UP000807469"/>
    </source>
</evidence>
<gene>
    <name evidence="3" type="ORF">BDN70DRAFT_877990</name>
</gene>
<proteinExistence type="predicted"/>
<comment type="caution">
    <text evidence="3">The sequence shown here is derived from an EMBL/GenBank/DDBJ whole genome shotgun (WGS) entry which is preliminary data.</text>
</comment>
<evidence type="ECO:0000313" key="3">
    <source>
        <dbReference type="EMBL" id="KAF9480105.1"/>
    </source>
</evidence>
<dbReference type="Proteomes" id="UP000807469">
    <property type="component" value="Unassembled WGS sequence"/>
</dbReference>
<protein>
    <submittedName>
        <fullName evidence="3">Uncharacterized protein</fullName>
    </submittedName>
</protein>
<keyword evidence="1" id="KW-0175">Coiled coil</keyword>
<name>A0A9P5Z4J8_9AGAR</name>